<sequence>MFSPSPPQPSLFFAANRPRFSSSYSPNTPSPLRTSRNANSMSNSRQRNYIPRQGQLLNSSPLASKFGAVETKENHYEAASGNEFNHFHTPVDKGRDAIWTDSQLITPPYSVSTTSAQHQPLSDQQSNLISPTFNFSLQPQSSSSANQTTSQWESRARSASPAASIVRHAAEGREKKKSQFLDRIRRRRDDSRAENTGDQVLRMDFVAERKVWEDEMRRRAVLEGASPEIDVDIELELNADMMQDSPDSGHLSPTDEHDVDAAELAAYFEEIHAKNDSQEFMFDDDLDGDEYVALFDQALFQGGSGSSSAQVSNQMQTIIQTGQVSPPQQQQPSFDASMDMS</sequence>
<feature type="region of interest" description="Disordered" evidence="1">
    <location>
        <begin position="136"/>
        <end position="195"/>
    </location>
</feature>
<dbReference type="AlphaFoldDB" id="A0AAV9N8T7"/>
<feature type="region of interest" description="Disordered" evidence="1">
    <location>
        <begin position="320"/>
        <end position="341"/>
    </location>
</feature>
<feature type="region of interest" description="Disordered" evidence="1">
    <location>
        <begin position="1"/>
        <end position="46"/>
    </location>
</feature>
<feature type="compositionally biased region" description="Basic and acidic residues" evidence="1">
    <location>
        <begin position="168"/>
        <end position="195"/>
    </location>
</feature>
<dbReference type="GeneID" id="89971222"/>
<comment type="caution">
    <text evidence="2">The sequence shown here is derived from an EMBL/GenBank/DDBJ whole genome shotgun (WGS) entry which is preliminary data.</text>
</comment>
<evidence type="ECO:0000313" key="3">
    <source>
        <dbReference type="Proteomes" id="UP001358417"/>
    </source>
</evidence>
<organism evidence="2 3">
    <name type="scientific">Exophiala bonariae</name>
    <dbReference type="NCBI Taxonomy" id="1690606"/>
    <lineage>
        <taxon>Eukaryota</taxon>
        <taxon>Fungi</taxon>
        <taxon>Dikarya</taxon>
        <taxon>Ascomycota</taxon>
        <taxon>Pezizomycotina</taxon>
        <taxon>Eurotiomycetes</taxon>
        <taxon>Chaetothyriomycetidae</taxon>
        <taxon>Chaetothyriales</taxon>
        <taxon>Herpotrichiellaceae</taxon>
        <taxon>Exophiala</taxon>
    </lineage>
</organism>
<feature type="compositionally biased region" description="Polar residues" evidence="1">
    <location>
        <begin position="19"/>
        <end position="46"/>
    </location>
</feature>
<dbReference type="EMBL" id="JAVRRD010000015">
    <property type="protein sequence ID" value="KAK5051376.1"/>
    <property type="molecule type" value="Genomic_DNA"/>
</dbReference>
<evidence type="ECO:0008006" key="4">
    <source>
        <dbReference type="Google" id="ProtNLM"/>
    </source>
</evidence>
<dbReference type="Proteomes" id="UP001358417">
    <property type="component" value="Unassembled WGS sequence"/>
</dbReference>
<protein>
    <recommendedName>
        <fullName evidence="4">BZIP domain-containing protein</fullName>
    </recommendedName>
</protein>
<dbReference type="RefSeq" id="XP_064705603.1">
    <property type="nucleotide sequence ID" value="XM_064846623.1"/>
</dbReference>
<name>A0AAV9N8T7_9EURO</name>
<keyword evidence="3" id="KW-1185">Reference proteome</keyword>
<evidence type="ECO:0000256" key="1">
    <source>
        <dbReference type="SAM" id="MobiDB-lite"/>
    </source>
</evidence>
<proteinExistence type="predicted"/>
<accession>A0AAV9N8T7</accession>
<feature type="compositionally biased region" description="Low complexity" evidence="1">
    <location>
        <begin position="138"/>
        <end position="164"/>
    </location>
</feature>
<reference evidence="2 3" key="1">
    <citation type="submission" date="2023-08" db="EMBL/GenBank/DDBJ databases">
        <title>Black Yeasts Isolated from many extreme environments.</title>
        <authorList>
            <person name="Coleine C."/>
            <person name="Stajich J.E."/>
            <person name="Selbmann L."/>
        </authorList>
    </citation>
    <scope>NUCLEOTIDE SEQUENCE [LARGE SCALE GENOMIC DNA]</scope>
    <source>
        <strain evidence="2 3">CCFEE 5792</strain>
    </source>
</reference>
<gene>
    <name evidence="2" type="ORF">LTR84_003028</name>
</gene>
<evidence type="ECO:0000313" key="2">
    <source>
        <dbReference type="EMBL" id="KAK5051376.1"/>
    </source>
</evidence>